<keyword evidence="3" id="KW-1185">Reference proteome</keyword>
<reference evidence="2" key="1">
    <citation type="journal article" date="2023" name="Insect Mol. Biol.">
        <title>Genome sequencing provides insights into the evolution of gene families encoding plant cell wall-degrading enzymes in longhorned beetles.</title>
        <authorList>
            <person name="Shin N.R."/>
            <person name="Okamura Y."/>
            <person name="Kirsch R."/>
            <person name="Pauchet Y."/>
        </authorList>
    </citation>
    <scope>NUCLEOTIDE SEQUENCE</scope>
    <source>
        <strain evidence="2">AMC_N1</strain>
    </source>
</reference>
<name>A0AAV8Y7Q4_9CUCU</name>
<gene>
    <name evidence="2" type="ORF">NQ318_009622</name>
</gene>
<organism evidence="2 3">
    <name type="scientific">Aromia moschata</name>
    <dbReference type="NCBI Taxonomy" id="1265417"/>
    <lineage>
        <taxon>Eukaryota</taxon>
        <taxon>Metazoa</taxon>
        <taxon>Ecdysozoa</taxon>
        <taxon>Arthropoda</taxon>
        <taxon>Hexapoda</taxon>
        <taxon>Insecta</taxon>
        <taxon>Pterygota</taxon>
        <taxon>Neoptera</taxon>
        <taxon>Endopterygota</taxon>
        <taxon>Coleoptera</taxon>
        <taxon>Polyphaga</taxon>
        <taxon>Cucujiformia</taxon>
        <taxon>Chrysomeloidea</taxon>
        <taxon>Cerambycidae</taxon>
        <taxon>Cerambycinae</taxon>
        <taxon>Callichromatini</taxon>
        <taxon>Aromia</taxon>
    </lineage>
</organism>
<feature type="region of interest" description="Disordered" evidence="1">
    <location>
        <begin position="39"/>
        <end position="82"/>
    </location>
</feature>
<sequence length="82" mass="8686">MEQIISPPIGLVLMPRSHFTVALKGFSVHTPETVLHNRLGTTLEADPETNVRNPEPGDTYRGSPESPGHFHGGGNSTAGAVV</sequence>
<accession>A0AAV8Y7Q4</accession>
<proteinExistence type="predicted"/>
<dbReference type="Proteomes" id="UP001162162">
    <property type="component" value="Unassembled WGS sequence"/>
</dbReference>
<evidence type="ECO:0000313" key="3">
    <source>
        <dbReference type="Proteomes" id="UP001162162"/>
    </source>
</evidence>
<protein>
    <submittedName>
        <fullName evidence="2">Uncharacterized protein</fullName>
    </submittedName>
</protein>
<evidence type="ECO:0000256" key="1">
    <source>
        <dbReference type="SAM" id="MobiDB-lite"/>
    </source>
</evidence>
<dbReference type="EMBL" id="JAPWTK010000161">
    <property type="protein sequence ID" value="KAJ8947416.1"/>
    <property type="molecule type" value="Genomic_DNA"/>
</dbReference>
<evidence type="ECO:0000313" key="2">
    <source>
        <dbReference type="EMBL" id="KAJ8947416.1"/>
    </source>
</evidence>
<dbReference type="AlphaFoldDB" id="A0AAV8Y7Q4"/>
<comment type="caution">
    <text evidence="2">The sequence shown here is derived from an EMBL/GenBank/DDBJ whole genome shotgun (WGS) entry which is preliminary data.</text>
</comment>